<sequence length="632" mass="68176">MTVAALPALAAERPATSFASISEPANVERLAGADRYQTSLEVSRRFPPQVSAVFVATGLDFPDGLAASAAAATLGGPLILTRPGSLPPGVADEIARLQPEHIYVLGGPSVISEAVRTALGRIAPTERLAGVDRYATAERIIDVTFVRAPRILLATGRLFPDALAAGAAAGNIGSPLLLVDGTRATLPSATLAALRRWGVSEVMIAGGHGAVDLRIEQQLRANGYTVARASGISRYETAVAIADTVGLVGTENVLLATGSDFPDALSGAALAGERGAPLLLTRPTCTPWKVHDTILRSGATTRTILGGTGVVSESAAANTACSPAPQREADFATTGWELRSGVPVPYSDRAPVDVRDPSIAIDSSGLRVYLRRDTGQRADHPVAYAQYGISALMEWQRTGERVWLDRAVRHAQRLSEIRTERDGAWWFPYLFPWTYYERTMTVPWWSGMAQGQALSLFVRLHAATADQRWADAAHSTWRSFLQPREDGIPWSTFVEDGLLFFEEYAGNQPPLKVLNGQIFAAFGAYDYWRSTDDPEARRYVDGAATTVLAIMPAVRVPGGISYYCVQRGYCQSPLWQNATYHSIHSWQLDTLARLTGDTQFASWAGLLRSDWVPMARLGTPPEVLGWPDGPPQ</sequence>
<dbReference type="InterPro" id="IPR008928">
    <property type="entry name" value="6-hairpin_glycosidase_sf"/>
</dbReference>
<dbReference type="SUPFAM" id="SSF48208">
    <property type="entry name" value="Six-hairpin glycosidases"/>
    <property type="match status" value="2"/>
</dbReference>
<gene>
    <name evidence="2" type="ORF">HQM25_12060</name>
</gene>
<evidence type="ECO:0000313" key="3">
    <source>
        <dbReference type="Proteomes" id="UP000502498"/>
    </source>
</evidence>
<dbReference type="RefSeq" id="WP_172990452.1">
    <property type="nucleotide sequence ID" value="NZ_CP054038.1"/>
</dbReference>
<reference evidence="2 3" key="1">
    <citation type="submission" date="2020-05" db="EMBL/GenBank/DDBJ databases">
        <title>Strain PA2F3 complete genome.</title>
        <authorList>
            <person name="Kim Y.-S."/>
            <person name="Kim S.-J."/>
            <person name="Jung H.-k."/>
            <person name="Kim S.-E."/>
            <person name="Kim K.-H."/>
        </authorList>
    </citation>
    <scope>NUCLEOTIDE SEQUENCE [LARGE SCALE GENOMIC DNA]</scope>
    <source>
        <strain evidence="2 3">PA2F3</strain>
    </source>
</reference>
<dbReference type="InterPro" id="IPR007253">
    <property type="entry name" value="Cell_wall-bd_2"/>
</dbReference>
<proteinExistence type="predicted"/>
<dbReference type="Pfam" id="PF04122">
    <property type="entry name" value="CW_binding_2"/>
    <property type="match status" value="3"/>
</dbReference>
<dbReference type="AlphaFoldDB" id="A0A7D4QJQ8"/>
<organism evidence="2 3">
    <name type="scientific">Microbacterium hominis</name>
    <dbReference type="NCBI Taxonomy" id="162426"/>
    <lineage>
        <taxon>Bacteria</taxon>
        <taxon>Bacillati</taxon>
        <taxon>Actinomycetota</taxon>
        <taxon>Actinomycetes</taxon>
        <taxon>Micrococcales</taxon>
        <taxon>Microbacteriaceae</taxon>
        <taxon>Microbacterium</taxon>
    </lineage>
</organism>
<protein>
    <submittedName>
        <fullName evidence="2">Cell wall-binding repeat-containing protein</fullName>
    </submittedName>
</protein>
<dbReference type="Pfam" id="PF06662">
    <property type="entry name" value="C5-epim_C"/>
    <property type="match status" value="1"/>
</dbReference>
<dbReference type="Proteomes" id="UP000502498">
    <property type="component" value="Chromosome"/>
</dbReference>
<feature type="domain" description="D-glucuronyl C5-epimerase C-terminal" evidence="1">
    <location>
        <begin position="427"/>
        <end position="603"/>
    </location>
</feature>
<accession>A0A7D4QJQ8</accession>
<dbReference type="PANTHER" id="PTHR30032">
    <property type="entry name" value="N-ACETYLMURAMOYL-L-ALANINE AMIDASE-RELATED"/>
    <property type="match status" value="1"/>
</dbReference>
<evidence type="ECO:0000313" key="2">
    <source>
        <dbReference type="EMBL" id="QKJ20016.1"/>
    </source>
</evidence>
<dbReference type="InterPro" id="IPR051922">
    <property type="entry name" value="Bact_Sporulation_Assoc"/>
</dbReference>
<dbReference type="EMBL" id="CP054038">
    <property type="protein sequence ID" value="QKJ20016.1"/>
    <property type="molecule type" value="Genomic_DNA"/>
</dbReference>
<dbReference type="GO" id="GO:0030288">
    <property type="term" value="C:outer membrane-bounded periplasmic space"/>
    <property type="evidence" value="ECO:0007669"/>
    <property type="project" value="TreeGrafter"/>
</dbReference>
<dbReference type="PANTHER" id="PTHR30032:SF4">
    <property type="entry name" value="AMIDASE ENHANCER"/>
    <property type="match status" value="1"/>
</dbReference>
<dbReference type="GO" id="GO:0005975">
    <property type="term" value="P:carbohydrate metabolic process"/>
    <property type="evidence" value="ECO:0007669"/>
    <property type="project" value="InterPro"/>
</dbReference>
<dbReference type="InterPro" id="IPR010598">
    <property type="entry name" value="C5-epim_C"/>
</dbReference>
<name>A0A7D4QJQ8_9MICO</name>
<dbReference type="Gene3D" id="3.40.50.12090">
    <property type="match status" value="1"/>
</dbReference>
<evidence type="ECO:0000259" key="1">
    <source>
        <dbReference type="Pfam" id="PF06662"/>
    </source>
</evidence>